<dbReference type="OrthoDB" id="1926684at2"/>
<sequence>MDKVLKKHVDTMKNDYLKSKDKLKYDGDLLNHFVALVLTNSNKEFNYDKIRAIRKYIKEKTSWFSTFRGNNLYIISILLSLKNDWKDRFERILIWEDKLKEEGFIESPYLSVGIWILTDYFKDEELYTVSCRMKEVFDLLKDRYSNVTSSDDYIMCAILVSLGLDNRKNIDIADKCYDKITSEDIMSNNGAQTLSNIICTDPENYSNNLDKAIEICEIVRSSVGSVQPQYAGIIGIASILVQDVNKFMREVQTVETYLSETHEYEFFMDKSFRLMISMFMVIISKKHFGDGYLNSIIALTINYCLVSQQQAMIYNAN</sequence>
<reference evidence="1 2" key="1">
    <citation type="submission" date="2018-01" db="EMBL/GenBank/DDBJ databases">
        <title>Genome Sequencing and Assembly of Anaerobacter polyendosporus strain CT4.</title>
        <authorList>
            <person name="Tachaapaikoon C."/>
            <person name="Sutheeworapong S."/>
            <person name="Jenjaroenpun P."/>
            <person name="Wongsurawat T."/>
            <person name="Nookeaw I."/>
            <person name="Cheawchanlertfa P."/>
            <person name="Kosugi A."/>
            <person name="Cheevadhanarak S."/>
            <person name="Ratanakhanokchai K."/>
        </authorList>
    </citation>
    <scope>NUCLEOTIDE SEQUENCE [LARGE SCALE GENOMIC DNA]</scope>
    <source>
        <strain evidence="1 2">CT4</strain>
    </source>
</reference>
<dbReference type="RefSeq" id="WP_128212513.1">
    <property type="nucleotide sequence ID" value="NZ_CP025746.1"/>
</dbReference>
<keyword evidence="2" id="KW-1185">Reference proteome</keyword>
<name>A0A3R5UEQ6_9CLOT</name>
<evidence type="ECO:0000313" key="1">
    <source>
        <dbReference type="EMBL" id="QAA31701.1"/>
    </source>
</evidence>
<dbReference type="EMBL" id="CP025746">
    <property type="protein sequence ID" value="QAA31701.1"/>
    <property type="molecule type" value="Genomic_DNA"/>
</dbReference>
<proteinExistence type="predicted"/>
<dbReference type="Proteomes" id="UP000286268">
    <property type="component" value="Chromosome"/>
</dbReference>
<evidence type="ECO:0008006" key="3">
    <source>
        <dbReference type="Google" id="ProtNLM"/>
    </source>
</evidence>
<dbReference type="Pfam" id="PF13170">
    <property type="entry name" value="DUF4003"/>
    <property type="match status" value="1"/>
</dbReference>
<dbReference type="KEGG" id="cmah:C1I91_08595"/>
<gene>
    <name evidence="1" type="ORF">C1I91_08595</name>
</gene>
<organism evidence="1 2">
    <name type="scientific">Clostridium manihotivorum</name>
    <dbReference type="NCBI Taxonomy" id="2320868"/>
    <lineage>
        <taxon>Bacteria</taxon>
        <taxon>Bacillati</taxon>
        <taxon>Bacillota</taxon>
        <taxon>Clostridia</taxon>
        <taxon>Eubacteriales</taxon>
        <taxon>Clostridiaceae</taxon>
        <taxon>Clostridium</taxon>
    </lineage>
</organism>
<evidence type="ECO:0000313" key="2">
    <source>
        <dbReference type="Proteomes" id="UP000286268"/>
    </source>
</evidence>
<dbReference type="AlphaFoldDB" id="A0A3R5UEQ6"/>
<dbReference type="InterPro" id="IPR025062">
    <property type="entry name" value="DUF4003"/>
</dbReference>
<protein>
    <recommendedName>
        <fullName evidence="3">DUF4003 domain-containing protein</fullName>
    </recommendedName>
</protein>
<accession>A0A3R5UEQ6</accession>